<dbReference type="PRINTS" id="PR00081">
    <property type="entry name" value="GDHRDH"/>
</dbReference>
<evidence type="ECO:0000259" key="4">
    <source>
        <dbReference type="SMART" id="SM00822"/>
    </source>
</evidence>
<dbReference type="SUPFAM" id="SSF51735">
    <property type="entry name" value="NAD(P)-binding Rossmann-fold domains"/>
    <property type="match status" value="1"/>
</dbReference>
<dbReference type="GO" id="GO:0016491">
    <property type="term" value="F:oxidoreductase activity"/>
    <property type="evidence" value="ECO:0007669"/>
    <property type="project" value="UniProtKB-KW"/>
</dbReference>
<dbReference type="FunFam" id="3.40.50.720:FF:000084">
    <property type="entry name" value="Short-chain dehydrogenase reductase"/>
    <property type="match status" value="1"/>
</dbReference>
<dbReference type="PRINTS" id="PR00080">
    <property type="entry name" value="SDRFAMILY"/>
</dbReference>
<dbReference type="RefSeq" id="WP_114832615.1">
    <property type="nucleotide sequence ID" value="NZ_QQTO01000009.1"/>
</dbReference>
<dbReference type="EMBL" id="QQTP01000027">
    <property type="protein sequence ID" value="RDJ19814.1"/>
    <property type="molecule type" value="Genomic_DNA"/>
</dbReference>
<dbReference type="PANTHER" id="PTHR24321">
    <property type="entry name" value="DEHYDROGENASES, SHORT CHAIN"/>
    <property type="match status" value="1"/>
</dbReference>
<dbReference type="PROSITE" id="PS00061">
    <property type="entry name" value="ADH_SHORT"/>
    <property type="match status" value="1"/>
</dbReference>
<dbReference type="Pfam" id="PF13561">
    <property type="entry name" value="adh_short_C2"/>
    <property type="match status" value="1"/>
</dbReference>
<sequence length="257" mass="27032">MIDGASYPDLAGMPVLITGGGSGIGASVALHFAAQGSKVAIVDLNAEALAKTRAEIQAETGMSIEAETVDLRDIAALNAAIESLAARTGAFRALINNAGDDTRHPLDKVTPDYWDDRFAVNLRHQFFAAQAVAPGMAAAGGGAVVNLGSISWMTGSPGMIAYTTAKSAIMGLTKSLARELGAMAIRVNSIAPGMIWTEKQIARVRAEDPAKFERYLERQCLKEHLEPADIARLALWLASNEARHCAGQTFVVDGGVV</sequence>
<keyword evidence="3" id="KW-0520">NAD</keyword>
<dbReference type="InterPro" id="IPR002347">
    <property type="entry name" value="SDR_fam"/>
</dbReference>
<evidence type="ECO:0000313" key="5">
    <source>
        <dbReference type="EMBL" id="RDJ19814.1"/>
    </source>
</evidence>
<comment type="caution">
    <text evidence="5">The sequence shown here is derived from an EMBL/GenBank/DDBJ whole genome shotgun (WGS) entry which is preliminary data.</text>
</comment>
<dbReference type="InterPro" id="IPR036291">
    <property type="entry name" value="NAD(P)-bd_dom_sf"/>
</dbReference>
<dbReference type="Proteomes" id="UP000255207">
    <property type="component" value="Unassembled WGS sequence"/>
</dbReference>
<dbReference type="SMART" id="SM00822">
    <property type="entry name" value="PKS_KR"/>
    <property type="match status" value="1"/>
</dbReference>
<proteinExistence type="inferred from homology"/>
<protein>
    <submittedName>
        <fullName evidence="5">SDR family NAD(P)-dependent oxidoreductase</fullName>
    </submittedName>
</protein>
<name>A0A370KXT3_9HYPH</name>
<dbReference type="InterPro" id="IPR057326">
    <property type="entry name" value="KR_dom"/>
</dbReference>
<dbReference type="InterPro" id="IPR020904">
    <property type="entry name" value="Sc_DH/Rdtase_CS"/>
</dbReference>
<dbReference type="OrthoDB" id="9789398at2"/>
<dbReference type="Gene3D" id="3.40.50.720">
    <property type="entry name" value="NAD(P)-binding Rossmann-like Domain"/>
    <property type="match status" value="1"/>
</dbReference>
<dbReference type="CDD" id="cd05233">
    <property type="entry name" value="SDR_c"/>
    <property type="match status" value="1"/>
</dbReference>
<reference evidence="6" key="1">
    <citation type="submission" date="2018-07" db="EMBL/GenBank/DDBJ databases">
        <authorList>
            <person name="Safronova V.I."/>
            <person name="Chirak E.R."/>
            <person name="Sazanova A.L."/>
        </authorList>
    </citation>
    <scope>NUCLEOTIDE SEQUENCE [LARGE SCALE GENOMIC DNA]</scope>
    <source>
        <strain evidence="6">RCAM04685</strain>
    </source>
</reference>
<accession>A0A370KXT3</accession>
<dbReference type="PANTHER" id="PTHR24321:SF8">
    <property type="entry name" value="ESTRADIOL 17-BETA-DEHYDROGENASE 8-RELATED"/>
    <property type="match status" value="1"/>
</dbReference>
<feature type="domain" description="Ketoreductase" evidence="4">
    <location>
        <begin position="13"/>
        <end position="199"/>
    </location>
</feature>
<evidence type="ECO:0000256" key="3">
    <source>
        <dbReference type="ARBA" id="ARBA00023027"/>
    </source>
</evidence>
<evidence type="ECO:0000256" key="2">
    <source>
        <dbReference type="ARBA" id="ARBA00023002"/>
    </source>
</evidence>
<organism evidence="5 6">
    <name type="scientific">Bosea caraganae</name>
    <dbReference type="NCBI Taxonomy" id="2763117"/>
    <lineage>
        <taxon>Bacteria</taxon>
        <taxon>Pseudomonadati</taxon>
        <taxon>Pseudomonadota</taxon>
        <taxon>Alphaproteobacteria</taxon>
        <taxon>Hyphomicrobiales</taxon>
        <taxon>Boseaceae</taxon>
        <taxon>Bosea</taxon>
    </lineage>
</organism>
<evidence type="ECO:0000256" key="1">
    <source>
        <dbReference type="ARBA" id="ARBA00006484"/>
    </source>
</evidence>
<keyword evidence="6" id="KW-1185">Reference proteome</keyword>
<comment type="similarity">
    <text evidence="1">Belongs to the short-chain dehydrogenases/reductases (SDR) family.</text>
</comment>
<keyword evidence="2" id="KW-0560">Oxidoreductase</keyword>
<gene>
    <name evidence="5" type="ORF">DWE98_27765</name>
</gene>
<dbReference type="AlphaFoldDB" id="A0A370KXT3"/>
<evidence type="ECO:0000313" key="6">
    <source>
        <dbReference type="Proteomes" id="UP000255207"/>
    </source>
</evidence>